<reference evidence="8" key="1">
    <citation type="submission" date="2016-10" db="EMBL/GenBank/DDBJ databases">
        <title>Sequence of Gallionella enrichment culture.</title>
        <authorList>
            <person name="Poehlein A."/>
            <person name="Muehling M."/>
            <person name="Daniel R."/>
        </authorList>
    </citation>
    <scope>NUCLEOTIDE SEQUENCE</scope>
</reference>
<evidence type="ECO:0000256" key="5">
    <source>
        <dbReference type="ARBA" id="ARBA00023186"/>
    </source>
</evidence>
<dbReference type="GO" id="GO:0042026">
    <property type="term" value="P:protein refolding"/>
    <property type="evidence" value="ECO:0007669"/>
    <property type="project" value="TreeGrafter"/>
</dbReference>
<dbReference type="Pfam" id="PF00226">
    <property type="entry name" value="DnaJ"/>
    <property type="match status" value="1"/>
</dbReference>
<dbReference type="PROSITE" id="PS50076">
    <property type="entry name" value="DNAJ_2"/>
    <property type="match status" value="1"/>
</dbReference>
<dbReference type="InterPro" id="IPR018253">
    <property type="entry name" value="DnaJ_domain_CS"/>
</dbReference>
<dbReference type="Gene3D" id="1.10.287.110">
    <property type="entry name" value="DnaJ domain"/>
    <property type="match status" value="1"/>
</dbReference>
<dbReference type="InterPro" id="IPR001623">
    <property type="entry name" value="DnaJ_domain"/>
</dbReference>
<evidence type="ECO:0000256" key="1">
    <source>
        <dbReference type="ARBA" id="ARBA00022723"/>
    </source>
</evidence>
<sequence length="314" mass="34727">MKFKDYYEILGVARTASNDEIKKAYRKLAHQYHPDISKDPAGEEKFKEVGEAYATLKDTEKRAAYDELGRHPTGQEFRPPPNWAGQHGAAGTSQEYSFDDIDLSDLFASFASGKRHAQNQRATMPIPGQDYELATQISLEDAAHGTTVDLNFTVAEHDQHGQLKRVPHTFKARIPKGVTNGQKMLLRGKGGKGFHGGANGNLYLNIGFIPHRLFRVIDHDLFIDLPLAPWEAALGATVKVPTLDGAVNLKVPAGTSSGQKLRVSKRGMPKHNQEHGDLFAVIQIVVPAKLSDQERELLKTLAESSTFNPRAHFE</sequence>
<dbReference type="GO" id="GO:0051082">
    <property type="term" value="F:unfolded protein binding"/>
    <property type="evidence" value="ECO:0007669"/>
    <property type="project" value="InterPro"/>
</dbReference>
<keyword evidence="8" id="KW-0238">DNA-binding</keyword>
<feature type="domain" description="J" evidence="7">
    <location>
        <begin position="5"/>
        <end position="69"/>
    </location>
</feature>
<name>A0A1J5QNS9_9ZZZZ</name>
<dbReference type="EMBL" id="MLJW01000572">
    <property type="protein sequence ID" value="OIQ85048.1"/>
    <property type="molecule type" value="Genomic_DNA"/>
</dbReference>
<gene>
    <name evidence="8" type="primary">cbpA_7</name>
    <name evidence="8" type="ORF">GALL_331200</name>
</gene>
<feature type="region of interest" description="Disordered" evidence="6">
    <location>
        <begin position="70"/>
        <end position="91"/>
    </location>
</feature>
<evidence type="ECO:0000256" key="2">
    <source>
        <dbReference type="ARBA" id="ARBA00022737"/>
    </source>
</evidence>
<dbReference type="AlphaFoldDB" id="A0A1J5QNS9"/>
<dbReference type="SMART" id="SM00271">
    <property type="entry name" value="DnaJ"/>
    <property type="match status" value="1"/>
</dbReference>
<dbReference type="PANTHER" id="PTHR43096">
    <property type="entry name" value="DNAJ HOMOLOG 1, MITOCHONDRIAL-RELATED"/>
    <property type="match status" value="1"/>
</dbReference>
<evidence type="ECO:0000256" key="4">
    <source>
        <dbReference type="ARBA" id="ARBA00022833"/>
    </source>
</evidence>
<dbReference type="PANTHER" id="PTHR43096:SF52">
    <property type="entry name" value="DNAJ HOMOLOG 1, MITOCHONDRIAL-RELATED"/>
    <property type="match status" value="1"/>
</dbReference>
<evidence type="ECO:0000256" key="6">
    <source>
        <dbReference type="SAM" id="MobiDB-lite"/>
    </source>
</evidence>
<protein>
    <submittedName>
        <fullName evidence="8">Curved DNA-binding protein</fullName>
    </submittedName>
</protein>
<keyword evidence="3" id="KW-0863">Zinc-finger</keyword>
<dbReference type="InterPro" id="IPR036869">
    <property type="entry name" value="J_dom_sf"/>
</dbReference>
<evidence type="ECO:0000259" key="7">
    <source>
        <dbReference type="PROSITE" id="PS50076"/>
    </source>
</evidence>
<dbReference type="PRINTS" id="PR00625">
    <property type="entry name" value="JDOMAIN"/>
</dbReference>
<keyword evidence="5" id="KW-0143">Chaperone</keyword>
<organism evidence="8">
    <name type="scientific">mine drainage metagenome</name>
    <dbReference type="NCBI Taxonomy" id="410659"/>
    <lineage>
        <taxon>unclassified sequences</taxon>
        <taxon>metagenomes</taxon>
        <taxon>ecological metagenomes</taxon>
    </lineage>
</organism>
<comment type="caution">
    <text evidence="8">The sequence shown here is derived from an EMBL/GenBank/DDBJ whole genome shotgun (WGS) entry which is preliminary data.</text>
</comment>
<dbReference type="Gene3D" id="2.60.260.20">
    <property type="entry name" value="Urease metallochaperone UreE, N-terminal domain"/>
    <property type="match status" value="2"/>
</dbReference>
<dbReference type="Pfam" id="PF01556">
    <property type="entry name" value="DnaJ_C"/>
    <property type="match status" value="1"/>
</dbReference>
<keyword evidence="4" id="KW-0862">Zinc</keyword>
<evidence type="ECO:0000313" key="8">
    <source>
        <dbReference type="EMBL" id="OIQ85048.1"/>
    </source>
</evidence>
<dbReference type="GO" id="GO:0008270">
    <property type="term" value="F:zinc ion binding"/>
    <property type="evidence" value="ECO:0007669"/>
    <property type="project" value="UniProtKB-KW"/>
</dbReference>
<dbReference type="InterPro" id="IPR002939">
    <property type="entry name" value="DnaJ_C"/>
</dbReference>
<dbReference type="FunFam" id="2.60.260.20:FF:000005">
    <property type="entry name" value="Chaperone protein dnaJ 1, mitochondrial"/>
    <property type="match status" value="1"/>
</dbReference>
<dbReference type="CDD" id="cd10747">
    <property type="entry name" value="DnaJ_C"/>
    <property type="match status" value="1"/>
</dbReference>
<dbReference type="SUPFAM" id="SSF49493">
    <property type="entry name" value="HSP40/DnaJ peptide-binding domain"/>
    <property type="match status" value="2"/>
</dbReference>
<dbReference type="SUPFAM" id="SSF46565">
    <property type="entry name" value="Chaperone J-domain"/>
    <property type="match status" value="1"/>
</dbReference>
<proteinExistence type="predicted"/>
<keyword evidence="1" id="KW-0479">Metal-binding</keyword>
<accession>A0A1J5QNS9</accession>
<dbReference type="GO" id="GO:0003677">
    <property type="term" value="F:DNA binding"/>
    <property type="evidence" value="ECO:0007669"/>
    <property type="project" value="UniProtKB-KW"/>
</dbReference>
<dbReference type="PROSITE" id="PS00636">
    <property type="entry name" value="DNAJ_1"/>
    <property type="match status" value="1"/>
</dbReference>
<keyword evidence="2" id="KW-0677">Repeat</keyword>
<dbReference type="GO" id="GO:0005737">
    <property type="term" value="C:cytoplasm"/>
    <property type="evidence" value="ECO:0007669"/>
    <property type="project" value="TreeGrafter"/>
</dbReference>
<evidence type="ECO:0000256" key="3">
    <source>
        <dbReference type="ARBA" id="ARBA00022771"/>
    </source>
</evidence>
<dbReference type="CDD" id="cd06257">
    <property type="entry name" value="DnaJ"/>
    <property type="match status" value="1"/>
</dbReference>
<dbReference type="InterPro" id="IPR008971">
    <property type="entry name" value="HSP40/DnaJ_pept-bd"/>
</dbReference>